<proteinExistence type="predicted"/>
<dbReference type="EMBL" id="JASCZI010092352">
    <property type="protein sequence ID" value="MED6152263.1"/>
    <property type="molecule type" value="Genomic_DNA"/>
</dbReference>
<protein>
    <submittedName>
        <fullName evidence="1">Uncharacterized protein</fullName>
    </submittedName>
</protein>
<organism evidence="1 2">
    <name type="scientific">Stylosanthes scabra</name>
    <dbReference type="NCBI Taxonomy" id="79078"/>
    <lineage>
        <taxon>Eukaryota</taxon>
        <taxon>Viridiplantae</taxon>
        <taxon>Streptophyta</taxon>
        <taxon>Embryophyta</taxon>
        <taxon>Tracheophyta</taxon>
        <taxon>Spermatophyta</taxon>
        <taxon>Magnoliopsida</taxon>
        <taxon>eudicotyledons</taxon>
        <taxon>Gunneridae</taxon>
        <taxon>Pentapetalae</taxon>
        <taxon>rosids</taxon>
        <taxon>fabids</taxon>
        <taxon>Fabales</taxon>
        <taxon>Fabaceae</taxon>
        <taxon>Papilionoideae</taxon>
        <taxon>50 kb inversion clade</taxon>
        <taxon>dalbergioids sensu lato</taxon>
        <taxon>Dalbergieae</taxon>
        <taxon>Pterocarpus clade</taxon>
        <taxon>Stylosanthes</taxon>
    </lineage>
</organism>
<dbReference type="Proteomes" id="UP001341840">
    <property type="component" value="Unassembled WGS sequence"/>
</dbReference>
<evidence type="ECO:0000313" key="2">
    <source>
        <dbReference type="Proteomes" id="UP001341840"/>
    </source>
</evidence>
<accession>A0ABU6TX55</accession>
<sequence length="87" mass="9926">MKGVRYWKALWAGDDERRIFQVEDGSNTTLPGTTYHVKFPNEIRAALPRITLITKSEDPCMAATYLEQMAWMQYLGASHESCMKGVL</sequence>
<name>A0ABU6TX55_9FABA</name>
<gene>
    <name evidence="1" type="ORF">PIB30_090249</name>
</gene>
<comment type="caution">
    <text evidence="1">The sequence shown here is derived from an EMBL/GenBank/DDBJ whole genome shotgun (WGS) entry which is preliminary data.</text>
</comment>
<evidence type="ECO:0000313" key="1">
    <source>
        <dbReference type="EMBL" id="MED6152263.1"/>
    </source>
</evidence>
<keyword evidence="2" id="KW-1185">Reference proteome</keyword>
<reference evidence="1 2" key="1">
    <citation type="journal article" date="2023" name="Plants (Basel)">
        <title>Bridging the Gap: Combining Genomics and Transcriptomics Approaches to Understand Stylosanthes scabra, an Orphan Legume from the Brazilian Caatinga.</title>
        <authorList>
            <person name="Ferreira-Neto J.R.C."/>
            <person name="da Silva M.D."/>
            <person name="Binneck E."/>
            <person name="de Melo N.F."/>
            <person name="da Silva R.H."/>
            <person name="de Melo A.L.T.M."/>
            <person name="Pandolfi V."/>
            <person name="Bustamante F.O."/>
            <person name="Brasileiro-Vidal A.C."/>
            <person name="Benko-Iseppon A.M."/>
        </authorList>
    </citation>
    <scope>NUCLEOTIDE SEQUENCE [LARGE SCALE GENOMIC DNA]</scope>
    <source>
        <tissue evidence="1">Leaves</tissue>
    </source>
</reference>